<dbReference type="Gramene" id="arahy.Tifrunner.gnm2.ann2.Ah20g116300.1">
    <property type="protein sequence ID" value="arahy.Tifrunner.gnm2.ann2.Ah20g116300.1-CDS"/>
    <property type="gene ID" value="arahy.Tifrunner.gnm2.ann2.Ah20g116300"/>
</dbReference>
<organism evidence="2 3">
    <name type="scientific">Arachis hypogaea</name>
    <name type="common">Peanut</name>
    <dbReference type="NCBI Taxonomy" id="3818"/>
    <lineage>
        <taxon>Eukaryota</taxon>
        <taxon>Viridiplantae</taxon>
        <taxon>Streptophyta</taxon>
        <taxon>Embryophyta</taxon>
        <taxon>Tracheophyta</taxon>
        <taxon>Spermatophyta</taxon>
        <taxon>Magnoliopsida</taxon>
        <taxon>eudicotyledons</taxon>
        <taxon>Gunneridae</taxon>
        <taxon>Pentapetalae</taxon>
        <taxon>rosids</taxon>
        <taxon>fabids</taxon>
        <taxon>Fabales</taxon>
        <taxon>Fabaceae</taxon>
        <taxon>Papilionoideae</taxon>
        <taxon>50 kb inversion clade</taxon>
        <taxon>dalbergioids sensu lato</taxon>
        <taxon>Dalbergieae</taxon>
        <taxon>Pterocarpus clade</taxon>
        <taxon>Arachis</taxon>
    </lineage>
</organism>
<keyword evidence="3" id="KW-1185">Reference proteome</keyword>
<evidence type="ECO:0008006" key="4">
    <source>
        <dbReference type="Google" id="ProtNLM"/>
    </source>
</evidence>
<gene>
    <name evidence="2" type="ORF">Ahy_B10g101518</name>
</gene>
<feature type="region of interest" description="Disordered" evidence="1">
    <location>
        <begin position="10"/>
        <end position="158"/>
    </location>
</feature>
<dbReference type="Proteomes" id="UP000289738">
    <property type="component" value="Chromosome B10"/>
</dbReference>
<dbReference type="PANTHER" id="PTHR33318">
    <property type="entry name" value="ASPARTYL/GLUTAMYL-TRNA(ASN/GLN) AMIDOTRANSFERASE SUBUNIT"/>
    <property type="match status" value="1"/>
</dbReference>
<proteinExistence type="predicted"/>
<dbReference type="InterPro" id="IPR039300">
    <property type="entry name" value="JASON"/>
</dbReference>
<dbReference type="AlphaFoldDB" id="A0A444WZT3"/>
<feature type="compositionally biased region" description="Basic and acidic residues" evidence="1">
    <location>
        <begin position="86"/>
        <end position="103"/>
    </location>
</feature>
<evidence type="ECO:0000313" key="3">
    <source>
        <dbReference type="Proteomes" id="UP000289738"/>
    </source>
</evidence>
<feature type="region of interest" description="Disordered" evidence="1">
    <location>
        <begin position="265"/>
        <end position="288"/>
    </location>
</feature>
<evidence type="ECO:0000256" key="1">
    <source>
        <dbReference type="SAM" id="MobiDB-lite"/>
    </source>
</evidence>
<feature type="region of interest" description="Disordered" evidence="1">
    <location>
        <begin position="228"/>
        <end position="249"/>
    </location>
</feature>
<comment type="caution">
    <text evidence="2">The sequence shown here is derived from an EMBL/GenBank/DDBJ whole genome shotgun (WGS) entry which is preliminary data.</text>
</comment>
<feature type="compositionally biased region" description="Basic residues" evidence="1">
    <location>
        <begin position="12"/>
        <end position="21"/>
    </location>
</feature>
<protein>
    <recommendedName>
        <fullName evidence="4">Protein JASON</fullName>
    </recommendedName>
</protein>
<feature type="compositionally biased region" description="Polar residues" evidence="1">
    <location>
        <begin position="323"/>
        <end position="357"/>
    </location>
</feature>
<feature type="region of interest" description="Disordered" evidence="1">
    <location>
        <begin position="323"/>
        <end position="358"/>
    </location>
</feature>
<dbReference type="PANTHER" id="PTHR33318:SF4">
    <property type="entry name" value="OS04G0511700 PROTEIN"/>
    <property type="match status" value="1"/>
</dbReference>
<accession>A0A444WZT3</accession>
<feature type="compositionally biased region" description="Polar residues" evidence="1">
    <location>
        <begin position="105"/>
        <end position="122"/>
    </location>
</feature>
<dbReference type="OrthoDB" id="1925835at2759"/>
<reference evidence="2 3" key="1">
    <citation type="submission" date="2019-01" db="EMBL/GenBank/DDBJ databases">
        <title>Sequencing of cultivated peanut Arachis hypogaea provides insights into genome evolution and oil improvement.</title>
        <authorList>
            <person name="Chen X."/>
        </authorList>
    </citation>
    <scope>NUCLEOTIDE SEQUENCE [LARGE SCALE GENOMIC DNA]</scope>
    <source>
        <strain evidence="3">cv. Fuhuasheng</strain>
        <tissue evidence="2">Leaves</tissue>
    </source>
</reference>
<name>A0A444WZT3_ARAHY</name>
<evidence type="ECO:0000313" key="2">
    <source>
        <dbReference type="EMBL" id="RYQ82929.1"/>
    </source>
</evidence>
<feature type="compositionally biased region" description="Polar residues" evidence="1">
    <location>
        <begin position="231"/>
        <end position="248"/>
    </location>
</feature>
<dbReference type="GO" id="GO:0007142">
    <property type="term" value="P:male meiosis II"/>
    <property type="evidence" value="ECO:0007669"/>
    <property type="project" value="InterPro"/>
</dbReference>
<dbReference type="EMBL" id="SDMP01000020">
    <property type="protein sequence ID" value="RYQ82929.1"/>
    <property type="molecule type" value="Genomic_DNA"/>
</dbReference>
<sequence length="494" mass="54764">MGCFLACFGSSKSKRRKHTHSVQRNATSKPEQPRVSLVQDHSETSLNTESELQGKNEEQLSVSSRKKVTFDSNIRTYDPVSPDEVSDFKSGEEEHAGKEEALEKPSQSKLSSSGDCSVTSKGSFPPNHRYQNCRESDDEEEEELDYGVSDLSDEDEECDEMVEEFEEDRVKIDVDHVVTEGVMESTIQNCESDLKPFGVNPNARDRSAYVHPVLNPVENLTQWKSVKAKRTVSSPLKPQKENYVSPNHESPRIAIAAAEQSVKEVSFHLNSKTDSPKKLSQEISVDESVKEVSFQLNPKTDSPKKLSQEISVDASLSNWLATSSETSTPMNKGSSVSLNSVTTPERSTVSQGSNSVISHDDRPILGALTLEEIKQFSATSSPRKSPSRSPDEMPIIGTVGTYWNFAEEASTASSFKGIPNTTSKYREDKKVNWHSTPFETRLEKALNRGAATKRNACTGLCGFWGVNCLGIQFFYSYEMIQCVMFTSSICSLGK</sequence>
<feature type="compositionally biased region" description="Acidic residues" evidence="1">
    <location>
        <begin position="136"/>
        <end position="158"/>
    </location>
</feature>
<dbReference type="STRING" id="3818.A0A444WZT3"/>